<feature type="region of interest" description="Disordered" evidence="1">
    <location>
        <begin position="593"/>
        <end position="636"/>
    </location>
</feature>
<reference evidence="3" key="1">
    <citation type="submission" date="2021-02" db="EMBL/GenBank/DDBJ databases">
        <authorList>
            <person name="Nowell W R."/>
        </authorList>
    </citation>
    <scope>NUCLEOTIDE SEQUENCE</scope>
</reference>
<dbReference type="EMBL" id="CAJNOJ010000375">
    <property type="protein sequence ID" value="CAF1423127.1"/>
    <property type="molecule type" value="Genomic_DNA"/>
</dbReference>
<evidence type="ECO:0000313" key="3">
    <source>
        <dbReference type="EMBL" id="CAF1423127.1"/>
    </source>
</evidence>
<dbReference type="Proteomes" id="UP000663828">
    <property type="component" value="Unassembled WGS sequence"/>
</dbReference>
<accession>A0A815MUM0</accession>
<comment type="caution">
    <text evidence="3">The sequence shown here is derived from an EMBL/GenBank/DDBJ whole genome shotgun (WGS) entry which is preliminary data.</text>
</comment>
<proteinExistence type="predicted"/>
<protein>
    <submittedName>
        <fullName evidence="3">Uncharacterized protein</fullName>
    </submittedName>
</protein>
<sequence>MIIIVFHNGNIVFYSMIDSTQSKFVCRGSIELGEQLHSITLDNHMLICTFDSTVSIDFVFINLEQFKKTEEVLNNNQILKILVKFDQPLEPKTIKQIILPYRIGTVEGSRYIKFPLFIALTSESLYVIHLCGMKKISYARIEGQFDLASMHINNLELVYTAHGGVIRLYMWTCLNSKDDNHILHQWQLYVTIDVSSSSIRSIFSAPAYALMFFCLLQNGAIHLYNAKDARQSLKTTPPFPRTNRSIQTIKLLNGEAITLDRSQRELTSWSYQHSTSIESTRTYENNIIVDNFAMICSNTDPKVVFILILTSNHCAEIYLTKSLDKNCLFHLELNSSSRVHSTTNGSFLILTQTGSIHHIVEESKFVEKTRSQLDIQCSMMLSSILRINSREYLVIFDDIGKSMAIWSNEQIIYVNLNFPHIVLPFSSHLLSLIGESSQDSVSFHFNNRNLILCQIKLEESNKKAYLNMTSFDKVDKFCLKKHYLAQFSNNEHQLSWYDINLSKYHPLIQMSNECLQLCMNESSNYIFALIQPCILHMYRTIDNQQLAKLTLYDFASFLVADRDFIVLSMNDRRLLTLMIADPKDRKLIEKLQALPSRNSNQSTNSESTDLVQRLQKRCDGQSSEEDSDLSDDDGNTNFRQNSNIHWKIKMAAPISSFQLVRRFPARCSSLKMSSNKKLAFEIIPQLCDESCDIDVTEFINDSDDDREANEQATHVVCPTHSSDQLNDEMESQSVVNPTVEDDSTIFVKAR</sequence>
<dbReference type="OrthoDB" id="10061283at2759"/>
<dbReference type="Proteomes" id="UP000663852">
    <property type="component" value="Unassembled WGS sequence"/>
</dbReference>
<feature type="compositionally biased region" description="Polar residues" evidence="1">
    <location>
        <begin position="595"/>
        <end position="610"/>
    </location>
</feature>
<gene>
    <name evidence="3" type="ORF">EDS130_LOCUS37642</name>
    <name evidence="2" type="ORF">XAT740_LOCUS33845</name>
</gene>
<dbReference type="AlphaFoldDB" id="A0A815MUM0"/>
<organism evidence="3 5">
    <name type="scientific">Adineta ricciae</name>
    <name type="common">Rotifer</name>
    <dbReference type="NCBI Taxonomy" id="249248"/>
    <lineage>
        <taxon>Eukaryota</taxon>
        <taxon>Metazoa</taxon>
        <taxon>Spiralia</taxon>
        <taxon>Gnathifera</taxon>
        <taxon>Rotifera</taxon>
        <taxon>Eurotatoria</taxon>
        <taxon>Bdelloidea</taxon>
        <taxon>Adinetida</taxon>
        <taxon>Adinetidae</taxon>
        <taxon>Adineta</taxon>
    </lineage>
</organism>
<dbReference type="SUPFAM" id="SSF101908">
    <property type="entry name" value="Putative isomerase YbhE"/>
    <property type="match status" value="1"/>
</dbReference>
<name>A0A815MUM0_ADIRI</name>
<evidence type="ECO:0000313" key="4">
    <source>
        <dbReference type="Proteomes" id="UP000663828"/>
    </source>
</evidence>
<dbReference type="EMBL" id="CAJNOR010003262">
    <property type="protein sequence ID" value="CAF1395512.1"/>
    <property type="molecule type" value="Genomic_DNA"/>
</dbReference>
<evidence type="ECO:0000313" key="2">
    <source>
        <dbReference type="EMBL" id="CAF1395512.1"/>
    </source>
</evidence>
<feature type="compositionally biased region" description="Acidic residues" evidence="1">
    <location>
        <begin position="622"/>
        <end position="634"/>
    </location>
</feature>
<keyword evidence="4" id="KW-1185">Reference proteome</keyword>
<evidence type="ECO:0000313" key="5">
    <source>
        <dbReference type="Proteomes" id="UP000663852"/>
    </source>
</evidence>
<evidence type="ECO:0000256" key="1">
    <source>
        <dbReference type="SAM" id="MobiDB-lite"/>
    </source>
</evidence>